<accession>A0A3G3IEM7</accession>
<dbReference type="Gene3D" id="3.30.70.60">
    <property type="match status" value="1"/>
</dbReference>
<keyword evidence="4 7" id="KW-0251">Elongation factor</keyword>
<dbReference type="RefSeq" id="WP_015503973.1">
    <property type="nucleotide sequence ID" value="NZ_CAYARL010000009.1"/>
</dbReference>
<evidence type="ECO:0000256" key="2">
    <source>
        <dbReference type="ARBA" id="ARBA00007411"/>
    </source>
</evidence>
<dbReference type="Proteomes" id="UP000273278">
    <property type="component" value="Chromosome"/>
</dbReference>
<comment type="similarity">
    <text evidence="2">Belongs to the EF-1-beta/EF-1-delta family.</text>
</comment>
<protein>
    <recommendedName>
        <fullName evidence="3">Elongation factor 1-beta</fullName>
    </recommendedName>
</protein>
<feature type="domain" description="Translation elongation factor EF1B beta/delta subunit guanine nucleotide exchange" evidence="6">
    <location>
        <begin position="3"/>
        <end position="89"/>
    </location>
</feature>
<comment type="function">
    <text evidence="1">Promotes the exchange of GDP for GTP in EF-1-alpha/GDP, thus allowing the regeneration of EF-1-alpha/GTP that could then be used to form the ternary complex EF-1-alpha/GTP/AAtRNA.</text>
</comment>
<dbReference type="EMBL" id="CP017686">
    <property type="protein sequence ID" value="AYQ54263.1"/>
    <property type="molecule type" value="Genomic_DNA"/>
</dbReference>
<dbReference type="AlphaFoldDB" id="A0A3G3IEM7"/>
<dbReference type="SMART" id="SM00888">
    <property type="entry name" value="EF1_GNE"/>
    <property type="match status" value="1"/>
</dbReference>
<name>A0A3G3IEM7_9ARCH</name>
<dbReference type="PANTHER" id="PTHR39647:SF1">
    <property type="entry name" value="ELONGATION FACTOR 1-BETA"/>
    <property type="match status" value="1"/>
</dbReference>
<sequence>MGQIVSSYDILPESTDIDLNTVIETIPKVLPEGVKLLETKIQPVAFGLMKVNAGFAIDDSIETIGTDLENALTSIPGIQNVECVSSTNY</sequence>
<dbReference type="InterPro" id="IPR036219">
    <property type="entry name" value="eEF-1beta-like_sf"/>
</dbReference>
<dbReference type="GeneID" id="41320864"/>
<proteinExistence type="inferred from homology"/>
<evidence type="ECO:0000256" key="5">
    <source>
        <dbReference type="ARBA" id="ARBA00022917"/>
    </source>
</evidence>
<gene>
    <name evidence="7" type="ORF">BKD89_00305</name>
</gene>
<evidence type="ECO:0000313" key="7">
    <source>
        <dbReference type="EMBL" id="AYQ54263.1"/>
    </source>
</evidence>
<dbReference type="GO" id="GO:0003746">
    <property type="term" value="F:translation elongation factor activity"/>
    <property type="evidence" value="ECO:0007669"/>
    <property type="project" value="UniProtKB-KW"/>
</dbReference>
<organism evidence="7 8">
    <name type="scientific">Methanomethylophilus alvi</name>
    <dbReference type="NCBI Taxonomy" id="1291540"/>
    <lineage>
        <taxon>Archaea</taxon>
        <taxon>Methanobacteriati</taxon>
        <taxon>Thermoplasmatota</taxon>
        <taxon>Thermoplasmata</taxon>
        <taxon>Methanomassiliicoccales</taxon>
        <taxon>Methanomethylophilaceae</taxon>
        <taxon>Methanomethylophilus</taxon>
    </lineage>
</organism>
<evidence type="ECO:0000256" key="3">
    <source>
        <dbReference type="ARBA" id="ARBA00017600"/>
    </source>
</evidence>
<dbReference type="InterPro" id="IPR014038">
    <property type="entry name" value="EF1B_bsu/dsu_GNE"/>
</dbReference>
<dbReference type="Pfam" id="PF00736">
    <property type="entry name" value="EF1_GNE"/>
    <property type="match status" value="1"/>
</dbReference>
<evidence type="ECO:0000256" key="1">
    <source>
        <dbReference type="ARBA" id="ARBA00003815"/>
    </source>
</evidence>
<evidence type="ECO:0000259" key="6">
    <source>
        <dbReference type="SMART" id="SM00888"/>
    </source>
</evidence>
<keyword evidence="5" id="KW-0648">Protein biosynthesis</keyword>
<dbReference type="SUPFAM" id="SSF54984">
    <property type="entry name" value="eEF-1beta-like"/>
    <property type="match status" value="1"/>
</dbReference>
<reference evidence="7 8" key="1">
    <citation type="submission" date="2016-10" db="EMBL/GenBank/DDBJ databases">
        <title>Complete genome of the TMA-utilizing, human hosted archaeon Methanomethylophilus alvus Gen. nov, sp. nov., strain Mx-05, derived from a pure culture.</title>
        <authorList>
            <person name="Brugere J.-F."/>
            <person name="Ben Hania W."/>
            <person name="Chaudhary P.P."/>
            <person name="Gaci N."/>
            <person name="Borrel G."/>
            <person name="Cao Van Tuat L."/>
            <person name="Fardeau M.-L."/>
            <person name="Harris H.M.B."/>
            <person name="O'Toole P.W."/>
            <person name="Ollivier B."/>
        </authorList>
    </citation>
    <scope>NUCLEOTIDE SEQUENCE [LARGE SCALE GENOMIC DNA]</scope>
    <source>
        <strain evidence="7 8">Mx-05</strain>
    </source>
</reference>
<dbReference type="PANTHER" id="PTHR39647">
    <property type="entry name" value="ELONGATION FACTOR 1-BETA"/>
    <property type="match status" value="1"/>
</dbReference>
<evidence type="ECO:0000256" key="4">
    <source>
        <dbReference type="ARBA" id="ARBA00022768"/>
    </source>
</evidence>
<evidence type="ECO:0000313" key="8">
    <source>
        <dbReference type="Proteomes" id="UP000273278"/>
    </source>
</evidence>
<dbReference type="InterPro" id="IPR014717">
    <property type="entry name" value="Transl_elong_EF1B/ribsomal_bS6"/>
</dbReference>
<dbReference type="InterPro" id="IPR004542">
    <property type="entry name" value="Transl_elong_EF1B_B_arc"/>
</dbReference>